<dbReference type="GO" id="GO:0070069">
    <property type="term" value="C:cytochrome complex"/>
    <property type="evidence" value="ECO:0007669"/>
    <property type="project" value="InterPro"/>
</dbReference>
<keyword evidence="3" id="KW-0813">Transport</keyword>
<keyword evidence="8" id="KW-0249">Electron transport</keyword>
<feature type="transmembrane region" description="Helical" evidence="12">
    <location>
        <begin position="234"/>
        <end position="255"/>
    </location>
</feature>
<feature type="transmembrane region" description="Helical" evidence="12">
    <location>
        <begin position="389"/>
        <end position="413"/>
    </location>
</feature>
<feature type="transmembrane region" description="Helical" evidence="12">
    <location>
        <begin position="59"/>
        <end position="88"/>
    </location>
</feature>
<name>A0A1E3XGR2_9BACT</name>
<keyword evidence="9 12" id="KW-1133">Transmembrane helix</keyword>
<dbReference type="GO" id="GO:0019646">
    <property type="term" value="P:aerobic electron transport chain"/>
    <property type="evidence" value="ECO:0007669"/>
    <property type="project" value="InterPro"/>
</dbReference>
<dbReference type="Pfam" id="PF01654">
    <property type="entry name" value="Cyt_bd_oxida_I"/>
    <property type="match status" value="1"/>
</dbReference>
<dbReference type="Proteomes" id="UP000094056">
    <property type="component" value="Unassembled WGS sequence"/>
</dbReference>
<feature type="transmembrane region" description="Helical" evidence="12">
    <location>
        <begin position="20"/>
        <end position="39"/>
    </location>
</feature>
<feature type="transmembrane region" description="Helical" evidence="12">
    <location>
        <begin position="351"/>
        <end position="369"/>
    </location>
</feature>
<reference evidence="13 14" key="1">
    <citation type="submission" date="2016-07" db="EMBL/GenBank/DDBJ databases">
        <title>Draft genome of Scalindua rubra, obtained from a brine-seawater interface in the Red Sea, sheds light on salt adaptation in anammox bacteria.</title>
        <authorList>
            <person name="Speth D.R."/>
            <person name="Lagkouvardos I."/>
            <person name="Wang Y."/>
            <person name="Qian P.-Y."/>
            <person name="Dutilh B.E."/>
            <person name="Jetten M.S."/>
        </authorList>
    </citation>
    <scope>NUCLEOTIDE SEQUENCE [LARGE SCALE GENOMIC DNA]</scope>
    <source>
        <strain evidence="13">BSI-1</strain>
    </source>
</reference>
<keyword evidence="5" id="KW-0349">Heme</keyword>
<keyword evidence="11 12" id="KW-0472">Membrane</keyword>
<dbReference type="PANTHER" id="PTHR30365">
    <property type="entry name" value="CYTOCHROME D UBIQUINOL OXIDASE"/>
    <property type="match status" value="1"/>
</dbReference>
<feature type="transmembrane region" description="Helical" evidence="12">
    <location>
        <begin position="310"/>
        <end position="331"/>
    </location>
</feature>
<comment type="caution">
    <text evidence="13">The sequence shown here is derived from an EMBL/GenBank/DDBJ whole genome shotgun (WGS) entry which is preliminary data.</text>
</comment>
<evidence type="ECO:0000256" key="10">
    <source>
        <dbReference type="ARBA" id="ARBA00023004"/>
    </source>
</evidence>
<feature type="transmembrane region" description="Helical" evidence="12">
    <location>
        <begin position="529"/>
        <end position="552"/>
    </location>
</feature>
<dbReference type="GO" id="GO:0005886">
    <property type="term" value="C:plasma membrane"/>
    <property type="evidence" value="ECO:0007669"/>
    <property type="project" value="UniProtKB-SubCell"/>
</dbReference>
<feature type="transmembrane region" description="Helical" evidence="12">
    <location>
        <begin position="499"/>
        <end position="517"/>
    </location>
</feature>
<dbReference type="AlphaFoldDB" id="A0A1E3XGR2"/>
<keyword evidence="4" id="KW-1003">Cell membrane</keyword>
<evidence type="ECO:0000256" key="2">
    <source>
        <dbReference type="ARBA" id="ARBA00009819"/>
    </source>
</evidence>
<evidence type="ECO:0000256" key="7">
    <source>
        <dbReference type="ARBA" id="ARBA00022723"/>
    </source>
</evidence>
<comment type="similarity">
    <text evidence="2">Belongs to the cytochrome ubiquinol oxidase subunit 1 family.</text>
</comment>
<comment type="subcellular location">
    <subcellularLocation>
        <location evidence="1">Cell membrane</location>
        <topology evidence="1">Multi-pass membrane protein</topology>
    </subcellularLocation>
</comment>
<evidence type="ECO:0000256" key="11">
    <source>
        <dbReference type="ARBA" id="ARBA00023136"/>
    </source>
</evidence>
<keyword evidence="10" id="KW-0408">Iron</keyword>
<evidence type="ECO:0000256" key="4">
    <source>
        <dbReference type="ARBA" id="ARBA00022475"/>
    </source>
</evidence>
<protein>
    <submittedName>
        <fullName evidence="13">Subunit 1 of alternative cytochrome bd quinol oxidase (CydA)</fullName>
    </submittedName>
</protein>
<evidence type="ECO:0000256" key="8">
    <source>
        <dbReference type="ARBA" id="ARBA00022982"/>
    </source>
</evidence>
<dbReference type="PATRIC" id="fig|1872076.5.peg.82"/>
<dbReference type="GO" id="GO:0046872">
    <property type="term" value="F:metal ion binding"/>
    <property type="evidence" value="ECO:0007669"/>
    <property type="project" value="UniProtKB-KW"/>
</dbReference>
<dbReference type="PANTHER" id="PTHR30365:SF14">
    <property type="entry name" value="CYTOCHROME BD MENAQUINOL OXIDASE SUBUNIT I-RELATED"/>
    <property type="match status" value="1"/>
</dbReference>
<evidence type="ECO:0000313" key="14">
    <source>
        <dbReference type="Proteomes" id="UP000094056"/>
    </source>
</evidence>
<evidence type="ECO:0000313" key="13">
    <source>
        <dbReference type="EMBL" id="ODS34810.1"/>
    </source>
</evidence>
<feature type="transmembrane region" description="Helical" evidence="12">
    <location>
        <begin position="620"/>
        <end position="643"/>
    </location>
</feature>
<proteinExistence type="inferred from homology"/>
<sequence length="683" mass="76214">MNTKNPFINFTSKKLHLKIAFTIFLIIIFIALASGSGIAQEEEEAVQYRNFFGIDARVTVWIIAQLHLMFASFVLAVPIFAVIVEIIGAKSNDKRYDKLAHEFTKLLSAAFAATASLGGLLAFTLIGLYPGFMRYMTDVFHPFMFVYALCFFGEAFCLYGYYYSWDLLAERGKWFHITLGILLNLFGTALMFFANSWATFMMAPKGINMETGAVTSLYHALYNMLWMPVNIHRLIANVAFGGFVVGAYAAIKFMGAKWEEEKAHYDWMGYVGNFIGLAALIPLPFAGYWLGREVYSASPVMGNIMMGGSFSWTFIIQAILIGMLFIGGNYYLWNGMERIEGSERYTPYAKYINVILFFCFAVWLTPHNLPLSGEERAVIGEQYHPYSKYFGVMAAKNAVVNLLILSTFFNFLIYRRANKGEIKPFSSHGKAAKIALIITACLCIAFLAWYALGLKGIELEENIKKYISPLITCLVIQICAIIVSILITFANRGKFAQAFLFGVTTIISVIYLAYYGFVVMEKANLILRYLSVTQVAVVLSCLITNAVIDVFLFKNAKEVGGISWGKIPVRAQYALLLLCVSIVTLMGLMGFIRSGLRMNWHIYGFMQDTSAGAFTPTIAYMGWMICLIVVLFLGLVTFVFWLAGLGEKKAKHVFAPVGAGRIVEAPSTANGGEIIKNISTQND</sequence>
<dbReference type="EMBL" id="MAYW01000001">
    <property type="protein sequence ID" value="ODS34810.1"/>
    <property type="molecule type" value="Genomic_DNA"/>
</dbReference>
<feature type="transmembrane region" description="Helical" evidence="12">
    <location>
        <begin position="573"/>
        <end position="592"/>
    </location>
</feature>
<accession>A0A1E3XGR2</accession>
<dbReference type="InterPro" id="IPR002585">
    <property type="entry name" value="Cyt-d_ubiquinol_oxidase_su_1"/>
</dbReference>
<feature type="transmembrane region" description="Helical" evidence="12">
    <location>
        <begin position="109"/>
        <end position="132"/>
    </location>
</feature>
<evidence type="ECO:0000256" key="12">
    <source>
        <dbReference type="SAM" id="Phobius"/>
    </source>
</evidence>
<feature type="transmembrane region" description="Helical" evidence="12">
    <location>
        <begin position="267"/>
        <end position="290"/>
    </location>
</feature>
<feature type="transmembrane region" description="Helical" evidence="12">
    <location>
        <begin position="144"/>
        <end position="162"/>
    </location>
</feature>
<evidence type="ECO:0000256" key="9">
    <source>
        <dbReference type="ARBA" id="ARBA00022989"/>
    </source>
</evidence>
<feature type="transmembrane region" description="Helical" evidence="12">
    <location>
        <begin position="434"/>
        <end position="454"/>
    </location>
</feature>
<evidence type="ECO:0000256" key="6">
    <source>
        <dbReference type="ARBA" id="ARBA00022692"/>
    </source>
</evidence>
<dbReference type="GO" id="GO:0016682">
    <property type="term" value="F:oxidoreductase activity, acting on diphenols and related substances as donors, oxygen as acceptor"/>
    <property type="evidence" value="ECO:0007669"/>
    <property type="project" value="TreeGrafter"/>
</dbReference>
<organism evidence="13 14">
    <name type="scientific">Candidatus Scalindua rubra</name>
    <dbReference type="NCBI Taxonomy" id="1872076"/>
    <lineage>
        <taxon>Bacteria</taxon>
        <taxon>Pseudomonadati</taxon>
        <taxon>Planctomycetota</taxon>
        <taxon>Candidatus Brocadiia</taxon>
        <taxon>Candidatus Brocadiales</taxon>
        <taxon>Candidatus Scalinduaceae</taxon>
        <taxon>Candidatus Scalindua</taxon>
    </lineage>
</organism>
<feature type="transmembrane region" description="Helical" evidence="12">
    <location>
        <begin position="174"/>
        <end position="194"/>
    </location>
</feature>
<gene>
    <name evidence="13" type="primary">cydA_1</name>
    <name evidence="13" type="ORF">SCARUB_00070</name>
</gene>
<evidence type="ECO:0000256" key="1">
    <source>
        <dbReference type="ARBA" id="ARBA00004651"/>
    </source>
</evidence>
<evidence type="ECO:0000256" key="3">
    <source>
        <dbReference type="ARBA" id="ARBA00022448"/>
    </source>
</evidence>
<keyword evidence="6 12" id="KW-0812">Transmembrane</keyword>
<feature type="transmembrane region" description="Helical" evidence="12">
    <location>
        <begin position="466"/>
        <end position="487"/>
    </location>
</feature>
<evidence type="ECO:0000256" key="5">
    <source>
        <dbReference type="ARBA" id="ARBA00022617"/>
    </source>
</evidence>
<dbReference type="GO" id="GO:0020037">
    <property type="term" value="F:heme binding"/>
    <property type="evidence" value="ECO:0007669"/>
    <property type="project" value="TreeGrafter"/>
</dbReference>
<dbReference type="GO" id="GO:0009055">
    <property type="term" value="F:electron transfer activity"/>
    <property type="evidence" value="ECO:0007669"/>
    <property type="project" value="InterPro"/>
</dbReference>
<keyword evidence="7" id="KW-0479">Metal-binding</keyword>